<comment type="caution">
    <text evidence="8">The sequence shown here is derived from an EMBL/GenBank/DDBJ whole genome shotgun (WGS) entry which is preliminary data.</text>
</comment>
<reference evidence="8" key="1">
    <citation type="journal article" date="2021" name="IMA Fungus">
        <title>Genomic characterization of three marine fungi, including Emericellopsis atlantica sp. nov. with signatures of a generalist lifestyle and marine biomass degradation.</title>
        <authorList>
            <person name="Hagestad O.C."/>
            <person name="Hou L."/>
            <person name="Andersen J.H."/>
            <person name="Hansen E.H."/>
            <person name="Altermark B."/>
            <person name="Li C."/>
            <person name="Kuhnert E."/>
            <person name="Cox R.J."/>
            <person name="Crous P.W."/>
            <person name="Spatafora J.W."/>
            <person name="Lail K."/>
            <person name="Amirebrahimi M."/>
            <person name="Lipzen A."/>
            <person name="Pangilinan J."/>
            <person name="Andreopoulos W."/>
            <person name="Hayes R.D."/>
            <person name="Ng V."/>
            <person name="Grigoriev I.V."/>
            <person name="Jackson S.A."/>
            <person name="Sutton T.D.S."/>
            <person name="Dobson A.D.W."/>
            <person name="Rama T."/>
        </authorList>
    </citation>
    <scope>NUCLEOTIDE SEQUENCE</scope>
    <source>
        <strain evidence="8">TRa3180A</strain>
    </source>
</reference>
<feature type="transmembrane region" description="Helical" evidence="6">
    <location>
        <begin position="359"/>
        <end position="378"/>
    </location>
</feature>
<evidence type="ECO:0000256" key="5">
    <source>
        <dbReference type="ARBA" id="ARBA00023136"/>
    </source>
</evidence>
<dbReference type="PROSITE" id="PS50850">
    <property type="entry name" value="MFS"/>
    <property type="match status" value="1"/>
</dbReference>
<evidence type="ECO:0000256" key="2">
    <source>
        <dbReference type="ARBA" id="ARBA00022448"/>
    </source>
</evidence>
<dbReference type="InterPro" id="IPR020846">
    <property type="entry name" value="MFS_dom"/>
</dbReference>
<feature type="transmembrane region" description="Helical" evidence="6">
    <location>
        <begin position="384"/>
        <end position="405"/>
    </location>
</feature>
<dbReference type="PANTHER" id="PTHR43791">
    <property type="entry name" value="PERMEASE-RELATED"/>
    <property type="match status" value="1"/>
</dbReference>
<organism evidence="8 9">
    <name type="scientific">Calycina marina</name>
    <dbReference type="NCBI Taxonomy" id="1763456"/>
    <lineage>
        <taxon>Eukaryota</taxon>
        <taxon>Fungi</taxon>
        <taxon>Dikarya</taxon>
        <taxon>Ascomycota</taxon>
        <taxon>Pezizomycotina</taxon>
        <taxon>Leotiomycetes</taxon>
        <taxon>Helotiales</taxon>
        <taxon>Pezizellaceae</taxon>
        <taxon>Calycina</taxon>
    </lineage>
</organism>
<feature type="transmembrane region" description="Helical" evidence="6">
    <location>
        <begin position="332"/>
        <end position="352"/>
    </location>
</feature>
<evidence type="ECO:0000313" key="8">
    <source>
        <dbReference type="EMBL" id="KAG9243634.1"/>
    </source>
</evidence>
<evidence type="ECO:0000256" key="1">
    <source>
        <dbReference type="ARBA" id="ARBA00004141"/>
    </source>
</evidence>
<feature type="transmembrane region" description="Helical" evidence="6">
    <location>
        <begin position="64"/>
        <end position="82"/>
    </location>
</feature>
<feature type="transmembrane region" description="Helical" evidence="6">
    <location>
        <begin position="156"/>
        <end position="178"/>
    </location>
</feature>
<feature type="transmembrane region" description="Helical" evidence="6">
    <location>
        <begin position="443"/>
        <end position="465"/>
    </location>
</feature>
<dbReference type="InterPro" id="IPR036259">
    <property type="entry name" value="MFS_trans_sf"/>
</dbReference>
<dbReference type="Pfam" id="PF07690">
    <property type="entry name" value="MFS_1"/>
    <property type="match status" value="1"/>
</dbReference>
<protein>
    <submittedName>
        <fullName evidence="8">Allantoate permease</fullName>
    </submittedName>
</protein>
<dbReference type="EMBL" id="MU253963">
    <property type="protein sequence ID" value="KAG9243634.1"/>
    <property type="molecule type" value="Genomic_DNA"/>
</dbReference>
<keyword evidence="9" id="KW-1185">Reference proteome</keyword>
<feature type="transmembrane region" description="Helical" evidence="6">
    <location>
        <begin position="223"/>
        <end position="241"/>
    </location>
</feature>
<dbReference type="InterPro" id="IPR011701">
    <property type="entry name" value="MFS"/>
</dbReference>
<dbReference type="GO" id="GO:0016020">
    <property type="term" value="C:membrane"/>
    <property type="evidence" value="ECO:0007669"/>
    <property type="project" value="UniProtKB-SubCell"/>
</dbReference>
<comment type="subcellular location">
    <subcellularLocation>
        <location evidence="1">Membrane</location>
        <topology evidence="1">Multi-pass membrane protein</topology>
    </subcellularLocation>
</comment>
<feature type="transmembrane region" description="Helical" evidence="6">
    <location>
        <begin position="293"/>
        <end position="312"/>
    </location>
</feature>
<feature type="transmembrane region" description="Helical" evidence="6">
    <location>
        <begin position="417"/>
        <end position="437"/>
    </location>
</feature>
<dbReference type="Proteomes" id="UP000887226">
    <property type="component" value="Unassembled WGS sequence"/>
</dbReference>
<dbReference type="SUPFAM" id="SSF103473">
    <property type="entry name" value="MFS general substrate transporter"/>
    <property type="match status" value="1"/>
</dbReference>
<dbReference type="AlphaFoldDB" id="A0A9P7Z110"/>
<dbReference type="GO" id="GO:0022857">
    <property type="term" value="F:transmembrane transporter activity"/>
    <property type="evidence" value="ECO:0007669"/>
    <property type="project" value="InterPro"/>
</dbReference>
<evidence type="ECO:0000256" key="3">
    <source>
        <dbReference type="ARBA" id="ARBA00022692"/>
    </source>
</evidence>
<keyword evidence="5 6" id="KW-0472">Membrane</keyword>
<dbReference type="PANTHER" id="PTHR43791:SF10">
    <property type="entry name" value="MAJOR FACILITATOR SUPERFAMILY (MFS) PROFILE DOMAIN-CONTAINING PROTEIN"/>
    <property type="match status" value="1"/>
</dbReference>
<evidence type="ECO:0000256" key="6">
    <source>
        <dbReference type="SAM" id="Phobius"/>
    </source>
</evidence>
<evidence type="ECO:0000313" key="9">
    <source>
        <dbReference type="Proteomes" id="UP000887226"/>
    </source>
</evidence>
<accession>A0A9P7Z110</accession>
<evidence type="ECO:0000256" key="4">
    <source>
        <dbReference type="ARBA" id="ARBA00022989"/>
    </source>
</evidence>
<dbReference type="OrthoDB" id="6730379at2759"/>
<feature type="transmembrane region" description="Helical" evidence="6">
    <location>
        <begin position="190"/>
        <end position="211"/>
    </location>
</feature>
<keyword evidence="2" id="KW-0813">Transport</keyword>
<keyword evidence="3 6" id="KW-0812">Transmembrane</keyword>
<sequence length="515" mass="57319">MPYYAEPVNEYMPLLQDDQLKPRSSKPTLRITTGSLDLPSPQTPPPELDQEYVDLLIRKIDRRLLPLMFITLALNFMEKIVLGNGSVYGLLEDINLSGSRFSTTASMFYVGYLLWEYPATIVIQALPVGLFTGLAILLWGVVVACTAFTSAYGHLLATRFITGALEAFVNPAFLYITAQWYTRDEAPRRVMVWFAGIGAGGVLGNLLSWVIGHVDMKPWRWMYAIFGSLAILWSIVIFLFLPNSVSTARYFTPAEKDFIERRIGGDSVRDIEATIDDWTLGEAVSCLLDPKTWFFTAIVFFGQVGNGSLQSMANLVLRSFGYTNLETSLVGIPFWIASLMVVLGAGSLASRYRNITTSLIAGLSLLPSVGYLIMLLGHGQPFRLIGYLLTAFAYAGVPLTLSLIAGNSRSITQKMTTTALIFIAGCIANIVGPQLYFARNAPLYHNTFIIMAVLYLCQCLTSLGLRMYLWRCNKTLDNEAEANRPNTPIIRESGVPSPVITREPVRMHEVFRYRL</sequence>
<keyword evidence="4 6" id="KW-1133">Transmembrane helix</keyword>
<proteinExistence type="predicted"/>
<dbReference type="Gene3D" id="1.20.1250.20">
    <property type="entry name" value="MFS general substrate transporter like domains"/>
    <property type="match status" value="2"/>
</dbReference>
<feature type="transmembrane region" description="Helical" evidence="6">
    <location>
        <begin position="94"/>
        <end position="115"/>
    </location>
</feature>
<gene>
    <name evidence="8" type="ORF">BJ878DRAFT_552351</name>
</gene>
<name>A0A9P7Z110_9HELO</name>
<evidence type="ECO:0000259" key="7">
    <source>
        <dbReference type="PROSITE" id="PS50850"/>
    </source>
</evidence>
<feature type="domain" description="Major facilitator superfamily (MFS) profile" evidence="7">
    <location>
        <begin position="64"/>
        <end position="470"/>
    </location>
</feature>
<feature type="transmembrane region" description="Helical" evidence="6">
    <location>
        <begin position="127"/>
        <end position="150"/>
    </location>
</feature>